<feature type="transmembrane region" description="Helical" evidence="1">
    <location>
        <begin position="6"/>
        <end position="24"/>
    </location>
</feature>
<keyword evidence="1" id="KW-0472">Membrane</keyword>
<proteinExistence type="predicted"/>
<sequence length="76" mass="7657">MTGDVLTAIGLPVMGAGLIALGWWGRGHLDTLVGTMGPADLLERRRSVMGRGVVACMLGGAVLLCGGIALGVVAVR</sequence>
<dbReference type="Proteomes" id="UP001501495">
    <property type="component" value="Unassembled WGS sequence"/>
</dbReference>
<name>A0ABP7XGF8_9ACTN</name>
<dbReference type="EMBL" id="BAAAZH010000012">
    <property type="protein sequence ID" value="GAA4115860.1"/>
    <property type="molecule type" value="Genomic_DNA"/>
</dbReference>
<feature type="transmembrane region" description="Helical" evidence="1">
    <location>
        <begin position="52"/>
        <end position="75"/>
    </location>
</feature>
<organism evidence="2 3">
    <name type="scientific">Nocardioides fonticola</name>
    <dbReference type="NCBI Taxonomy" id="450363"/>
    <lineage>
        <taxon>Bacteria</taxon>
        <taxon>Bacillati</taxon>
        <taxon>Actinomycetota</taxon>
        <taxon>Actinomycetes</taxon>
        <taxon>Propionibacteriales</taxon>
        <taxon>Nocardioidaceae</taxon>
        <taxon>Nocardioides</taxon>
    </lineage>
</organism>
<keyword evidence="1" id="KW-1133">Transmembrane helix</keyword>
<keyword evidence="3" id="KW-1185">Reference proteome</keyword>
<dbReference type="RefSeq" id="WP_344732695.1">
    <property type="nucleotide sequence ID" value="NZ_BAAAZH010000012.1"/>
</dbReference>
<reference evidence="3" key="1">
    <citation type="journal article" date="2019" name="Int. J. Syst. Evol. Microbiol.">
        <title>The Global Catalogue of Microorganisms (GCM) 10K type strain sequencing project: providing services to taxonomists for standard genome sequencing and annotation.</title>
        <authorList>
            <consortium name="The Broad Institute Genomics Platform"/>
            <consortium name="The Broad Institute Genome Sequencing Center for Infectious Disease"/>
            <person name="Wu L."/>
            <person name="Ma J."/>
        </authorList>
    </citation>
    <scope>NUCLEOTIDE SEQUENCE [LARGE SCALE GENOMIC DNA]</scope>
    <source>
        <strain evidence="3">JCM 16703</strain>
    </source>
</reference>
<protein>
    <recommendedName>
        <fullName evidence="4">Nickel/cobalt efflux system</fullName>
    </recommendedName>
</protein>
<accession>A0ABP7XGF8</accession>
<gene>
    <name evidence="2" type="ORF">GCM10022215_15080</name>
</gene>
<evidence type="ECO:0000313" key="3">
    <source>
        <dbReference type="Proteomes" id="UP001501495"/>
    </source>
</evidence>
<keyword evidence="1" id="KW-0812">Transmembrane</keyword>
<evidence type="ECO:0008006" key="4">
    <source>
        <dbReference type="Google" id="ProtNLM"/>
    </source>
</evidence>
<comment type="caution">
    <text evidence="2">The sequence shown here is derived from an EMBL/GenBank/DDBJ whole genome shotgun (WGS) entry which is preliminary data.</text>
</comment>
<evidence type="ECO:0000256" key="1">
    <source>
        <dbReference type="SAM" id="Phobius"/>
    </source>
</evidence>
<evidence type="ECO:0000313" key="2">
    <source>
        <dbReference type="EMBL" id="GAA4115860.1"/>
    </source>
</evidence>